<dbReference type="SUPFAM" id="SSF55035">
    <property type="entry name" value="NAD-binding domain of HMG-CoA reductase"/>
    <property type="match status" value="1"/>
</dbReference>
<keyword evidence="4" id="KW-0443">Lipid metabolism</keyword>
<keyword evidence="6" id="KW-1185">Reference proteome</keyword>
<sequence>MSLPVRKTNAKIQQVIKDLKEITAHPIDASKVHIENPIGCVQVPVGLAGPLRVWETSAAGEECEEVYAPLATTEAALVASCCRGCKAFNRSGGIHIVALYDAMAKQGIPSIHPSHLSRCPAFIFDTPADALAFAQQVPAFHSEFKRLAESTSRRIQFLSVTPTVLGSATHLRFNYRCGDAAGQNMATIATHRACHGLLLDTPLREELKIRNFQFEGGMSAEKRASWSHTKEPHGVESLAWGVVTNEVAEELLGCSTETIYQGLSRAQTAAVRQGGYGFSGNPMNIVTAIFIATGQDVASIAESCWAQLTPEYNYETKVLTLSLYIPSLPVGVVGGGTHLGPQREALDIMKCSGPGKKRRLAALMTAFALALDLSTVAAMANDTFSQAHSRLRRKPVAGTKAKL</sequence>
<evidence type="ECO:0000256" key="3">
    <source>
        <dbReference type="ARBA" id="ARBA00023002"/>
    </source>
</evidence>
<dbReference type="Pfam" id="PF00368">
    <property type="entry name" value="HMG-CoA_red"/>
    <property type="match status" value="1"/>
</dbReference>
<dbReference type="GeneID" id="38140510"/>
<dbReference type="PROSITE" id="PS50065">
    <property type="entry name" value="HMG_COA_REDUCTASE_4"/>
    <property type="match status" value="1"/>
</dbReference>
<evidence type="ECO:0000256" key="1">
    <source>
        <dbReference type="ARBA" id="ARBA00007661"/>
    </source>
</evidence>
<dbReference type="InterPro" id="IPR009029">
    <property type="entry name" value="HMG_CoA_Rdtase_sub-bd_dom_sf"/>
</dbReference>
<keyword evidence="4" id="KW-0444">Lipid biosynthesis</keyword>
<dbReference type="PANTHER" id="PTHR10572:SF24">
    <property type="entry name" value="3-HYDROXY-3-METHYLGLUTARYL-COENZYME A REDUCTASE"/>
    <property type="match status" value="1"/>
</dbReference>
<name>A0A3F3PUG1_9EURO</name>
<dbReference type="STRING" id="1341132.A0A3F3PUG1"/>
<keyword evidence="4" id="KW-0756">Sterol biosynthesis</keyword>
<dbReference type="InterPro" id="IPR009023">
    <property type="entry name" value="HMG_CoA_Rdtase_NAD(P)-bd_sf"/>
</dbReference>
<dbReference type="SUPFAM" id="SSF56542">
    <property type="entry name" value="Substrate-binding domain of HMG-CoA reductase"/>
    <property type="match status" value="1"/>
</dbReference>
<comment type="similarity">
    <text evidence="1">Belongs to the HMG-CoA reductase family.</text>
</comment>
<dbReference type="Proteomes" id="UP000253729">
    <property type="component" value="Unassembled WGS sequence"/>
</dbReference>
<evidence type="ECO:0000256" key="4">
    <source>
        <dbReference type="ARBA" id="ARBA00023011"/>
    </source>
</evidence>
<dbReference type="InterPro" id="IPR023076">
    <property type="entry name" value="HMG_CoA_Rdtase_CS"/>
</dbReference>
<evidence type="ECO:0000313" key="5">
    <source>
        <dbReference type="EMBL" id="RDH29946.1"/>
    </source>
</evidence>
<dbReference type="SMR" id="A0A3F3PUG1"/>
<evidence type="ECO:0000313" key="6">
    <source>
        <dbReference type="Proteomes" id="UP000253729"/>
    </source>
</evidence>
<dbReference type="EMBL" id="KZ852064">
    <property type="protein sequence ID" value="RDH29946.1"/>
    <property type="molecule type" value="Genomic_DNA"/>
</dbReference>
<organism evidence="5 6">
    <name type="scientific">Aspergillus welwitschiae</name>
    <dbReference type="NCBI Taxonomy" id="1341132"/>
    <lineage>
        <taxon>Eukaryota</taxon>
        <taxon>Fungi</taxon>
        <taxon>Dikarya</taxon>
        <taxon>Ascomycota</taxon>
        <taxon>Pezizomycotina</taxon>
        <taxon>Eurotiomycetes</taxon>
        <taxon>Eurotiomycetidae</taxon>
        <taxon>Eurotiales</taxon>
        <taxon>Aspergillaceae</taxon>
        <taxon>Aspergillus</taxon>
        <taxon>Aspergillus subgen. Circumdati</taxon>
    </lineage>
</organism>
<dbReference type="AlphaFoldDB" id="A0A3F3PUG1"/>
<dbReference type="InterPro" id="IPR002202">
    <property type="entry name" value="HMG_CoA_Rdtase"/>
</dbReference>
<gene>
    <name evidence="5" type="ORF">BDQ94DRAFT_173435</name>
</gene>
<accession>A0A3F3PUG1</accession>
<keyword evidence="4" id="KW-0752">Steroid biosynthesis</keyword>
<dbReference type="PANTHER" id="PTHR10572">
    <property type="entry name" value="3-HYDROXY-3-METHYLGLUTARYL-COENZYME A REDUCTASE"/>
    <property type="match status" value="1"/>
</dbReference>
<dbReference type="GO" id="GO:0016126">
    <property type="term" value="P:sterol biosynthetic process"/>
    <property type="evidence" value="ECO:0007669"/>
    <property type="project" value="UniProtKB-KW"/>
</dbReference>
<reference evidence="5 6" key="1">
    <citation type="submission" date="2018-07" db="EMBL/GenBank/DDBJ databases">
        <title>The genomes of Aspergillus section Nigri reveals drivers in fungal speciation.</title>
        <authorList>
            <consortium name="DOE Joint Genome Institute"/>
            <person name="Vesth T.C."/>
            <person name="Nybo J."/>
            <person name="Theobald S."/>
            <person name="Brandl J."/>
            <person name="Frisvad J.C."/>
            <person name="Nielsen K.F."/>
            <person name="Lyhne E.K."/>
            <person name="Kogle M.E."/>
            <person name="Kuo A."/>
            <person name="Riley R."/>
            <person name="Clum A."/>
            <person name="Nolan M."/>
            <person name="Lipzen A."/>
            <person name="Salamov A."/>
            <person name="Henrissat B."/>
            <person name="Wiebenga A."/>
            <person name="De vries R.P."/>
            <person name="Grigoriev I.V."/>
            <person name="Mortensen U.H."/>
            <person name="Andersen M.R."/>
            <person name="Baker S.E."/>
        </authorList>
    </citation>
    <scope>NUCLEOTIDE SEQUENCE [LARGE SCALE GENOMIC DNA]</scope>
    <source>
        <strain evidence="5 6">CBS 139.54b</strain>
    </source>
</reference>
<dbReference type="Gene3D" id="3.90.770.10">
    <property type="entry name" value="3-hydroxy-3-methylglutaryl-coenzyme A Reductase, Chain A, domain 2"/>
    <property type="match status" value="1"/>
</dbReference>
<dbReference type="PRINTS" id="PR00071">
    <property type="entry name" value="HMGCOARDTASE"/>
</dbReference>
<dbReference type="PROSITE" id="PS00318">
    <property type="entry name" value="HMG_COA_REDUCTASE_2"/>
    <property type="match status" value="1"/>
</dbReference>
<dbReference type="RefSeq" id="XP_026622968.1">
    <property type="nucleotide sequence ID" value="XM_026772154.1"/>
</dbReference>
<dbReference type="GO" id="GO:0004420">
    <property type="term" value="F:hydroxymethylglutaryl-CoA reductase (NADPH) activity"/>
    <property type="evidence" value="ECO:0007669"/>
    <property type="project" value="UniProtKB-EC"/>
</dbReference>
<dbReference type="Gene3D" id="3.30.70.420">
    <property type="entry name" value="Hydroxymethylglutaryl-CoA reductase, class I/II, NAD/NADP-binding domain"/>
    <property type="match status" value="1"/>
</dbReference>
<keyword evidence="4" id="KW-0753">Steroid metabolism</keyword>
<keyword evidence="4" id="KW-1207">Sterol metabolism</keyword>
<dbReference type="GO" id="GO:0015936">
    <property type="term" value="P:coenzyme A metabolic process"/>
    <property type="evidence" value="ECO:0007669"/>
    <property type="project" value="InterPro"/>
</dbReference>
<protein>
    <recommendedName>
        <fullName evidence="2">hydroxymethylglutaryl-CoA reductase (NADPH)</fullName>
        <ecNumber evidence="2">1.1.1.34</ecNumber>
    </recommendedName>
</protein>
<proteinExistence type="inferred from homology"/>
<dbReference type="InterPro" id="IPR023074">
    <property type="entry name" value="HMG_CoA_Rdtase_cat_sf"/>
</dbReference>
<dbReference type="EC" id="1.1.1.34" evidence="2"/>
<evidence type="ECO:0000256" key="2">
    <source>
        <dbReference type="ARBA" id="ARBA00012999"/>
    </source>
</evidence>
<keyword evidence="3" id="KW-0560">Oxidoreductase</keyword>